<dbReference type="Gene3D" id="1.20.920.10">
    <property type="entry name" value="Bromodomain-like"/>
    <property type="match status" value="1"/>
</dbReference>
<dbReference type="PANTHER" id="PTHR22881:SF42">
    <property type="entry name" value="DNA-BINDING BROMODOMAIN-CONTAINING PROTEIN"/>
    <property type="match status" value="1"/>
</dbReference>
<feature type="region of interest" description="Disordered" evidence="3">
    <location>
        <begin position="54"/>
        <end position="184"/>
    </location>
</feature>
<keyword evidence="1 2" id="KW-0103">Bromodomain</keyword>
<evidence type="ECO:0000313" key="5">
    <source>
        <dbReference type="EMBL" id="KAK4744106.1"/>
    </source>
</evidence>
<organism evidence="5 6">
    <name type="scientific">Trapa incisa</name>
    <dbReference type="NCBI Taxonomy" id="236973"/>
    <lineage>
        <taxon>Eukaryota</taxon>
        <taxon>Viridiplantae</taxon>
        <taxon>Streptophyta</taxon>
        <taxon>Embryophyta</taxon>
        <taxon>Tracheophyta</taxon>
        <taxon>Spermatophyta</taxon>
        <taxon>Magnoliopsida</taxon>
        <taxon>eudicotyledons</taxon>
        <taxon>Gunneridae</taxon>
        <taxon>Pentapetalae</taxon>
        <taxon>rosids</taxon>
        <taxon>malvids</taxon>
        <taxon>Myrtales</taxon>
        <taxon>Lythraceae</taxon>
        <taxon>Trapa</taxon>
    </lineage>
</organism>
<dbReference type="SMART" id="SM00297">
    <property type="entry name" value="BROMO"/>
    <property type="match status" value="1"/>
</dbReference>
<dbReference type="EMBL" id="JAXIOK010000022">
    <property type="protein sequence ID" value="KAK4744106.1"/>
    <property type="molecule type" value="Genomic_DNA"/>
</dbReference>
<dbReference type="PANTHER" id="PTHR22881">
    <property type="entry name" value="BROMODOMAIN CONTAINING PROTEIN"/>
    <property type="match status" value="1"/>
</dbReference>
<evidence type="ECO:0000259" key="4">
    <source>
        <dbReference type="PROSITE" id="PS50014"/>
    </source>
</evidence>
<dbReference type="AlphaFoldDB" id="A0AAN7GHQ8"/>
<evidence type="ECO:0000313" key="6">
    <source>
        <dbReference type="Proteomes" id="UP001345219"/>
    </source>
</evidence>
<dbReference type="Pfam" id="PF00439">
    <property type="entry name" value="Bromodomain"/>
    <property type="match status" value="1"/>
</dbReference>
<feature type="compositionally biased region" description="Polar residues" evidence="3">
    <location>
        <begin position="991"/>
        <end position="1007"/>
    </location>
</feature>
<evidence type="ECO:0000256" key="2">
    <source>
        <dbReference type="PROSITE-ProRule" id="PRU00035"/>
    </source>
</evidence>
<dbReference type="InterPro" id="IPR036427">
    <property type="entry name" value="Bromodomain-like_sf"/>
</dbReference>
<feature type="compositionally biased region" description="Basic and acidic residues" evidence="3">
    <location>
        <begin position="14"/>
        <end position="32"/>
    </location>
</feature>
<feature type="region of interest" description="Disordered" evidence="3">
    <location>
        <begin position="727"/>
        <end position="758"/>
    </location>
</feature>
<feature type="compositionally biased region" description="Acidic residues" evidence="3">
    <location>
        <begin position="98"/>
        <end position="116"/>
    </location>
</feature>
<dbReference type="PRINTS" id="PR00503">
    <property type="entry name" value="BROMODOMAIN"/>
</dbReference>
<proteinExistence type="predicted"/>
<name>A0AAN7GHQ8_9MYRT</name>
<dbReference type="Proteomes" id="UP001345219">
    <property type="component" value="Chromosome 9"/>
</dbReference>
<keyword evidence="6" id="KW-1185">Reference proteome</keyword>
<feature type="domain" description="Bromo" evidence="4">
    <location>
        <begin position="198"/>
        <end position="268"/>
    </location>
</feature>
<dbReference type="CDD" id="cd04369">
    <property type="entry name" value="Bromodomain"/>
    <property type="match status" value="1"/>
</dbReference>
<dbReference type="InterPro" id="IPR001487">
    <property type="entry name" value="Bromodomain"/>
</dbReference>
<dbReference type="SUPFAM" id="SSF47370">
    <property type="entry name" value="Bromodomain"/>
    <property type="match status" value="1"/>
</dbReference>
<feature type="compositionally biased region" description="Basic and acidic residues" evidence="3">
    <location>
        <begin position="141"/>
        <end position="169"/>
    </location>
</feature>
<evidence type="ECO:0000256" key="3">
    <source>
        <dbReference type="SAM" id="MobiDB-lite"/>
    </source>
</evidence>
<dbReference type="PROSITE" id="PS50014">
    <property type="entry name" value="BROMODOMAIN_2"/>
    <property type="match status" value="1"/>
</dbReference>
<dbReference type="InterPro" id="IPR018359">
    <property type="entry name" value="Bromodomain_CS"/>
</dbReference>
<dbReference type="InterPro" id="IPR051831">
    <property type="entry name" value="Bromodomain_contain_prot"/>
</dbReference>
<feature type="compositionally biased region" description="Basic residues" evidence="3">
    <location>
        <begin position="1"/>
        <end position="13"/>
    </location>
</feature>
<sequence>MGQIVKRKKKGRPPKSDLARRARMEDPELEPRVRRSLRRRNVRYNFVDYDDFIDDDEYFEGNGGEEEEDERRREKKVKLVVKLNQGTRGSDARGDGASAEDEADEWEDEDEDEDEEQGMRKVVKKRRIGGGKDEDEEENEDHLSDRADDADVRTRPERRLAKGHSKELHTPPGTPAGAAPSVPLPDKKKLELILDKLQKKDTYGVYAEPVDPEELPDYHDVIEHPMDFLTVRKKLANGLYSTLEQIESDVFLICSNAMQYNAADTTYYKQARIIQELGWKKFQKLRTDYQHSERGQKMDHKAKSDIDSPEKELKAEQRMKLNTLFKKQMKKPISRPHSGPLGSDFSAGATLAIGEDLQNDSAANCEVPYTTDSILDGTIILAENNPDKAEELSMGKGLSAKYWWKPSAVDDNLRVTYMPKQPIMRVESIFTTFESEIKQLVAVGLHAENSYARSLARFAATLGPIAWKVAFQRIEQALPAGSKFGRGWVGEYEPLSNPILMTEKRLSKDFFLTENPKHNVESRKVLKIPALPMEDHSSNNISEMKSAPLLAVCSSGLRLNVASTVNHQQIQNPSSRISPGSGGKVVKQFELNSLPPTSQCTDNGAVKKHIDTIDTGALRLGEATLRNLNHPSKEVSTPEVVASWSKEMMVKSINSPRSVHFKHPDTSAVTGRVLSDKKIVSNVFDNSRLNSPASSILNEMQRQPNFFLRQDQGLSDPVQLMQTLAEKVQKRQNHQKHSDNNSPAMIPGVSSLGRDNTPGNAATVAASVWMSVGGGGFKQAKEIPASPRNQISANLDSSYNSSHDPVQLNQIFAEKVQKQQNLQKHFADGRLAVTHLVPSTAPLLRKDTSDNAASAAASVWMSIGSGFKQATENSSSPRNQIPYTVGFPYSSQHEVPPAQTACTQGEFPASSGATYFQHGKGGSPLPPPFIQHQVPVVLDNVAQFPNSPMAFPQLMNANLARYQPQTPWRGIAPQIQQRSKQETLPPDLNIGFQSPGSPVRQSSSVKMEQQPDLALQL</sequence>
<protein>
    <recommendedName>
        <fullName evidence="4">Bromo domain-containing protein</fullName>
    </recommendedName>
</protein>
<feature type="compositionally biased region" description="Acidic residues" evidence="3">
    <location>
        <begin position="54"/>
        <end position="69"/>
    </location>
</feature>
<gene>
    <name evidence="5" type="ORF">SAY87_010418</name>
</gene>
<feature type="region of interest" description="Disordered" evidence="3">
    <location>
        <begin position="290"/>
        <end position="311"/>
    </location>
</feature>
<dbReference type="PROSITE" id="PS00633">
    <property type="entry name" value="BROMODOMAIN_1"/>
    <property type="match status" value="1"/>
</dbReference>
<reference evidence="5 6" key="1">
    <citation type="journal article" date="2023" name="Hortic Res">
        <title>Pangenome of water caltrop reveals structural variations and asymmetric subgenome divergence after allopolyploidization.</title>
        <authorList>
            <person name="Zhang X."/>
            <person name="Chen Y."/>
            <person name="Wang L."/>
            <person name="Yuan Y."/>
            <person name="Fang M."/>
            <person name="Shi L."/>
            <person name="Lu R."/>
            <person name="Comes H.P."/>
            <person name="Ma Y."/>
            <person name="Chen Y."/>
            <person name="Huang G."/>
            <person name="Zhou Y."/>
            <person name="Zheng Z."/>
            <person name="Qiu Y."/>
        </authorList>
    </citation>
    <scope>NUCLEOTIDE SEQUENCE [LARGE SCALE GENOMIC DNA]</scope>
    <source>
        <tissue evidence="5">Roots</tissue>
    </source>
</reference>
<evidence type="ECO:0000256" key="1">
    <source>
        <dbReference type="ARBA" id="ARBA00023117"/>
    </source>
</evidence>
<comment type="caution">
    <text evidence="5">The sequence shown here is derived from an EMBL/GenBank/DDBJ whole genome shotgun (WGS) entry which is preliminary data.</text>
</comment>
<accession>A0AAN7GHQ8</accession>
<feature type="region of interest" description="Disordered" evidence="3">
    <location>
        <begin position="985"/>
        <end position="1017"/>
    </location>
</feature>
<feature type="region of interest" description="Disordered" evidence="3">
    <location>
        <begin position="1"/>
        <end position="32"/>
    </location>
</feature>